<dbReference type="AlphaFoldDB" id="A0A1H7S335"/>
<gene>
    <name evidence="1" type="ORF">SAMN04488505_102784</name>
</gene>
<proteinExistence type="predicted"/>
<evidence type="ECO:0008006" key="3">
    <source>
        <dbReference type="Google" id="ProtNLM"/>
    </source>
</evidence>
<evidence type="ECO:0000313" key="1">
    <source>
        <dbReference type="EMBL" id="SEL65967.1"/>
    </source>
</evidence>
<dbReference type="EMBL" id="FOBB01000002">
    <property type="protein sequence ID" value="SEL65967.1"/>
    <property type="molecule type" value="Genomic_DNA"/>
</dbReference>
<dbReference type="Pfam" id="PF12843">
    <property type="entry name" value="QSregVF_b"/>
    <property type="match status" value="1"/>
</dbReference>
<dbReference type="InterPro" id="IPR024530">
    <property type="entry name" value="QSregVF_b"/>
</dbReference>
<sequence>MELAQPNPEILQQLVTMKMPFGKYKDTVLCDLPVSYLEWFPRKGGFPKGKLGMLLETLYVIKTNGLMFLLDPLRRK</sequence>
<dbReference type="Proteomes" id="UP000198984">
    <property type="component" value="Unassembled WGS sequence"/>
</dbReference>
<keyword evidence="2" id="KW-1185">Reference proteome</keyword>
<accession>A0A1H7S335</accession>
<dbReference type="OrthoDB" id="9807855at2"/>
<organism evidence="1 2">
    <name type="scientific">Chitinophaga rupis</name>
    <dbReference type="NCBI Taxonomy" id="573321"/>
    <lineage>
        <taxon>Bacteria</taxon>
        <taxon>Pseudomonadati</taxon>
        <taxon>Bacteroidota</taxon>
        <taxon>Chitinophagia</taxon>
        <taxon>Chitinophagales</taxon>
        <taxon>Chitinophagaceae</taxon>
        <taxon>Chitinophaga</taxon>
    </lineage>
</organism>
<protein>
    <recommendedName>
        <fullName evidence="3">DUF3820 family protein</fullName>
    </recommendedName>
</protein>
<name>A0A1H7S335_9BACT</name>
<dbReference type="STRING" id="573321.SAMN04488505_102784"/>
<dbReference type="RefSeq" id="WP_089910669.1">
    <property type="nucleotide sequence ID" value="NZ_FOBB01000002.1"/>
</dbReference>
<reference evidence="1 2" key="1">
    <citation type="submission" date="2016-10" db="EMBL/GenBank/DDBJ databases">
        <authorList>
            <person name="de Groot N.N."/>
        </authorList>
    </citation>
    <scope>NUCLEOTIDE SEQUENCE [LARGE SCALE GENOMIC DNA]</scope>
    <source>
        <strain evidence="1 2">DSM 21039</strain>
    </source>
</reference>
<evidence type="ECO:0000313" key="2">
    <source>
        <dbReference type="Proteomes" id="UP000198984"/>
    </source>
</evidence>